<sequence>MQYAQQNYDVIPAPLRLSVSGKTDGVWSINLRNPNNYSVTVAYNSKMCFGDDAKSFSGLSDVVWTTIGAKSSKKVSISENFLAGWITTSIEYTVGGQRYRVISCAHGLDEGSATFRYYVVHNTILI</sequence>
<dbReference type="EMBL" id="DXEW01000037">
    <property type="protein sequence ID" value="HIX51132.1"/>
    <property type="molecule type" value="Genomic_DNA"/>
</dbReference>
<evidence type="ECO:0000313" key="1">
    <source>
        <dbReference type="EMBL" id="HIX51132.1"/>
    </source>
</evidence>
<dbReference type="Proteomes" id="UP000886847">
    <property type="component" value="Unassembled WGS sequence"/>
</dbReference>
<reference evidence="1" key="2">
    <citation type="submission" date="2021-04" db="EMBL/GenBank/DDBJ databases">
        <authorList>
            <person name="Gilroy R."/>
        </authorList>
    </citation>
    <scope>NUCLEOTIDE SEQUENCE</scope>
    <source>
        <strain evidence="1">2189</strain>
    </source>
</reference>
<name>A0A9D1W2K9_9FIRM</name>
<reference evidence="1" key="1">
    <citation type="journal article" date="2021" name="PeerJ">
        <title>Extensive microbial diversity within the chicken gut microbiome revealed by metagenomics and culture.</title>
        <authorList>
            <person name="Gilroy R."/>
            <person name="Ravi A."/>
            <person name="Getino M."/>
            <person name="Pursley I."/>
            <person name="Horton D.L."/>
            <person name="Alikhan N.F."/>
            <person name="Baker D."/>
            <person name="Gharbi K."/>
            <person name="Hall N."/>
            <person name="Watson M."/>
            <person name="Adriaenssens E.M."/>
            <person name="Foster-Nyarko E."/>
            <person name="Jarju S."/>
            <person name="Secka A."/>
            <person name="Antonio M."/>
            <person name="Oren A."/>
            <person name="Chaudhuri R.R."/>
            <person name="La Ragione R."/>
            <person name="Hildebrand F."/>
            <person name="Pallen M.J."/>
        </authorList>
    </citation>
    <scope>NUCLEOTIDE SEQUENCE</scope>
    <source>
        <strain evidence="1">2189</strain>
    </source>
</reference>
<organism evidence="1 2">
    <name type="scientific">Candidatus Borkfalkia faecavium</name>
    <dbReference type="NCBI Taxonomy" id="2838508"/>
    <lineage>
        <taxon>Bacteria</taxon>
        <taxon>Bacillati</taxon>
        <taxon>Bacillota</taxon>
        <taxon>Clostridia</taxon>
        <taxon>Christensenellales</taxon>
        <taxon>Christensenellaceae</taxon>
        <taxon>Candidatus Borkfalkia</taxon>
    </lineage>
</organism>
<evidence type="ECO:0000313" key="2">
    <source>
        <dbReference type="Proteomes" id="UP000886847"/>
    </source>
</evidence>
<dbReference type="AlphaFoldDB" id="A0A9D1W2K9"/>
<comment type="caution">
    <text evidence="1">The sequence shown here is derived from an EMBL/GenBank/DDBJ whole genome shotgun (WGS) entry which is preliminary data.</text>
</comment>
<accession>A0A9D1W2K9</accession>
<protein>
    <submittedName>
        <fullName evidence="1">Uncharacterized protein</fullName>
    </submittedName>
</protein>
<gene>
    <name evidence="1" type="ORF">H9851_07630</name>
</gene>
<proteinExistence type="predicted"/>